<dbReference type="Proteomes" id="UP000326546">
    <property type="component" value="Chromosome"/>
</dbReference>
<dbReference type="Pfam" id="PF02720">
    <property type="entry name" value="DUF222"/>
    <property type="match status" value="1"/>
</dbReference>
<dbReference type="KEGG" id="serw:FY030_15825"/>
<sequence length="482" mass="52169">MEGMRGSAGAEGGSFLDGAPRASQVRVSDEEWGRVGDELLADARAVRRAEREEAAWWSAVMDDLEEALQEVLEEGAQSLTPAQELDAGLTTARRGIEQAWLTAQQTPRLLEDDIGGGLRRLGALALATGAALFTLALEAQGRGLPGETGFRLVDWMGQRCPWLSRSELGDIDAAARASTNRLNAPLIDAVTQGRTPVRRGAIVARALTKLSLVLDPEGYEAFVKIFVDAACKPTISDQDPREIIETAVRALLDENEKDRREKVAREARSFTSRRLGNGLTRFTIDAPEDDAGVLNGIVTSKLAAPASAGDDPDTRTAAQRRYDAFWSVLTRGTTCPTGTPTMPRATLVITISLSDLLGQTRGAGLTTTGEVLSPGQVRRLACEAELIPVVLGTDSEILDVGREHRLATPAQVKTLRLRDKGCTFPGCTVPPEWCIAHHIIWWSRGGATDMDTLALLCERHHTHVHQHDLEAEVIGGHVVWHV</sequence>
<keyword evidence="4" id="KW-1185">Reference proteome</keyword>
<dbReference type="SMART" id="SM00507">
    <property type="entry name" value="HNHc"/>
    <property type="match status" value="1"/>
</dbReference>
<reference evidence="3 4" key="1">
    <citation type="submission" date="2019-09" db="EMBL/GenBank/DDBJ databases">
        <title>Serinicoccus pratensis sp. nov., isolated from meadow soil.</title>
        <authorList>
            <person name="Zhang W."/>
        </authorList>
    </citation>
    <scope>NUCLEOTIDE SEQUENCE [LARGE SCALE GENOMIC DNA]</scope>
    <source>
        <strain evidence="3 4">W204</strain>
    </source>
</reference>
<dbReference type="InterPro" id="IPR003615">
    <property type="entry name" value="HNH_nuc"/>
</dbReference>
<gene>
    <name evidence="3" type="ORF">FY030_15825</name>
</gene>
<evidence type="ECO:0000256" key="1">
    <source>
        <dbReference type="SAM" id="MobiDB-lite"/>
    </source>
</evidence>
<dbReference type="InterPro" id="IPR003870">
    <property type="entry name" value="DUF222"/>
</dbReference>
<accession>A0A5J6V7E2</accession>
<feature type="domain" description="HNH nuclease" evidence="2">
    <location>
        <begin position="411"/>
        <end position="462"/>
    </location>
</feature>
<dbReference type="AlphaFoldDB" id="A0A5J6V7E2"/>
<dbReference type="CDD" id="cd00085">
    <property type="entry name" value="HNHc"/>
    <property type="match status" value="1"/>
</dbReference>
<evidence type="ECO:0000259" key="2">
    <source>
        <dbReference type="SMART" id="SM00507"/>
    </source>
</evidence>
<feature type="region of interest" description="Disordered" evidence="1">
    <location>
        <begin position="1"/>
        <end position="22"/>
    </location>
</feature>
<name>A0A5J6V7E2_9MICO</name>
<dbReference type="Gene3D" id="1.10.30.50">
    <property type="match status" value="1"/>
</dbReference>
<evidence type="ECO:0000313" key="4">
    <source>
        <dbReference type="Proteomes" id="UP000326546"/>
    </source>
</evidence>
<proteinExistence type="predicted"/>
<dbReference type="EMBL" id="CP044427">
    <property type="protein sequence ID" value="QFG69980.1"/>
    <property type="molecule type" value="Genomic_DNA"/>
</dbReference>
<evidence type="ECO:0000313" key="3">
    <source>
        <dbReference type="EMBL" id="QFG69980.1"/>
    </source>
</evidence>
<protein>
    <submittedName>
        <fullName evidence="3">DUF222 domain-containing protein</fullName>
    </submittedName>
</protein>
<dbReference type="OrthoDB" id="5177627at2"/>
<organism evidence="3 4">
    <name type="scientific">Ornithinimicrobium pratense</name>
    <dbReference type="NCBI Taxonomy" id="2593973"/>
    <lineage>
        <taxon>Bacteria</taxon>
        <taxon>Bacillati</taxon>
        <taxon>Actinomycetota</taxon>
        <taxon>Actinomycetes</taxon>
        <taxon>Micrococcales</taxon>
        <taxon>Ornithinimicrobiaceae</taxon>
        <taxon>Ornithinimicrobium</taxon>
    </lineage>
</organism>